<sequence>MIQIDNSEKANLPPPVTLAPPPPSYSQVSPPARTGALNSPVPTPTSGVPLYPAQTPLVSPIATGQGAAGPSRVQTVSPGIQQQPRAMMPMNLEAQIGSQYQQELFARCARGDHVVDTKYGPCGIITAVICFPIGLIALFVDREKKCSRCGVKIL</sequence>
<gene>
    <name evidence="1" type="ORF">BDY19DRAFT_953707</name>
</gene>
<reference evidence="1" key="1">
    <citation type="journal article" date="2021" name="Environ. Microbiol.">
        <title>Gene family expansions and transcriptome signatures uncover fungal adaptations to wood decay.</title>
        <authorList>
            <person name="Hage H."/>
            <person name="Miyauchi S."/>
            <person name="Viragh M."/>
            <person name="Drula E."/>
            <person name="Min B."/>
            <person name="Chaduli D."/>
            <person name="Navarro D."/>
            <person name="Favel A."/>
            <person name="Norest M."/>
            <person name="Lesage-Meessen L."/>
            <person name="Balint B."/>
            <person name="Merenyi Z."/>
            <person name="de Eugenio L."/>
            <person name="Morin E."/>
            <person name="Martinez A.T."/>
            <person name="Baldrian P."/>
            <person name="Stursova M."/>
            <person name="Martinez M.J."/>
            <person name="Novotny C."/>
            <person name="Magnuson J.K."/>
            <person name="Spatafora J.W."/>
            <person name="Maurice S."/>
            <person name="Pangilinan J."/>
            <person name="Andreopoulos W."/>
            <person name="LaButti K."/>
            <person name="Hundley H."/>
            <person name="Na H."/>
            <person name="Kuo A."/>
            <person name="Barry K."/>
            <person name="Lipzen A."/>
            <person name="Henrissat B."/>
            <person name="Riley R."/>
            <person name="Ahrendt S."/>
            <person name="Nagy L.G."/>
            <person name="Grigoriev I.V."/>
            <person name="Martin F."/>
            <person name="Rosso M.N."/>
        </authorList>
    </citation>
    <scope>NUCLEOTIDE SEQUENCE</scope>
    <source>
        <strain evidence="1">CBS 384.51</strain>
    </source>
</reference>
<dbReference type="Proteomes" id="UP001055072">
    <property type="component" value="Unassembled WGS sequence"/>
</dbReference>
<proteinExistence type="predicted"/>
<name>A0ACB8U0L4_9APHY</name>
<dbReference type="EMBL" id="MU274916">
    <property type="protein sequence ID" value="KAI0087892.1"/>
    <property type="molecule type" value="Genomic_DNA"/>
</dbReference>
<organism evidence="1 2">
    <name type="scientific">Irpex rosettiformis</name>
    <dbReference type="NCBI Taxonomy" id="378272"/>
    <lineage>
        <taxon>Eukaryota</taxon>
        <taxon>Fungi</taxon>
        <taxon>Dikarya</taxon>
        <taxon>Basidiomycota</taxon>
        <taxon>Agaricomycotina</taxon>
        <taxon>Agaricomycetes</taxon>
        <taxon>Polyporales</taxon>
        <taxon>Irpicaceae</taxon>
        <taxon>Irpex</taxon>
    </lineage>
</organism>
<comment type="caution">
    <text evidence="1">The sequence shown here is derived from an EMBL/GenBank/DDBJ whole genome shotgun (WGS) entry which is preliminary data.</text>
</comment>
<evidence type="ECO:0000313" key="1">
    <source>
        <dbReference type="EMBL" id="KAI0087892.1"/>
    </source>
</evidence>
<protein>
    <submittedName>
        <fullName evidence="1">Uncharacterized protein</fullName>
    </submittedName>
</protein>
<evidence type="ECO:0000313" key="2">
    <source>
        <dbReference type="Proteomes" id="UP001055072"/>
    </source>
</evidence>
<keyword evidence="2" id="KW-1185">Reference proteome</keyword>
<accession>A0ACB8U0L4</accession>